<dbReference type="Proteomes" id="UP000726737">
    <property type="component" value="Unassembled WGS sequence"/>
</dbReference>
<protein>
    <submittedName>
        <fullName evidence="1">Uncharacterized protein</fullName>
    </submittedName>
</protein>
<dbReference type="EMBL" id="JAAAJA010000353">
    <property type="protein sequence ID" value="KAG0255366.1"/>
    <property type="molecule type" value="Genomic_DNA"/>
</dbReference>
<reference evidence="1" key="1">
    <citation type="journal article" date="2020" name="Fungal Divers.">
        <title>Resolving the Mortierellaceae phylogeny through synthesis of multi-gene phylogenetics and phylogenomics.</title>
        <authorList>
            <person name="Vandepol N."/>
            <person name="Liber J."/>
            <person name="Desiro A."/>
            <person name="Na H."/>
            <person name="Kennedy M."/>
            <person name="Barry K."/>
            <person name="Grigoriev I.V."/>
            <person name="Miller A.N."/>
            <person name="O'Donnell K."/>
            <person name="Stajich J.E."/>
            <person name="Bonito G."/>
        </authorList>
    </citation>
    <scope>NUCLEOTIDE SEQUENCE</scope>
    <source>
        <strain evidence="1">KOD948</strain>
    </source>
</reference>
<proteinExistence type="predicted"/>
<evidence type="ECO:0000313" key="1">
    <source>
        <dbReference type="EMBL" id="KAG0255366.1"/>
    </source>
</evidence>
<evidence type="ECO:0000313" key="2">
    <source>
        <dbReference type="Proteomes" id="UP000726737"/>
    </source>
</evidence>
<accession>A0A9P6U1B1</accession>
<gene>
    <name evidence="1" type="ORF">BG011_005176</name>
</gene>
<comment type="caution">
    <text evidence="1">The sequence shown here is derived from an EMBL/GenBank/DDBJ whole genome shotgun (WGS) entry which is preliminary data.</text>
</comment>
<name>A0A9P6U1B1_9FUNG</name>
<sequence length="117" mass="12359">MGTICSILCIIIIFLTNAFIFRLNSTGHTKVSLQIRPFKTHFKMQFSKCFGPLSFAVVAILAMSLDRTVVASPIPSDITGVDTMIRNAGEVLGGALAKTGPSDLVAVSINGGKDGSK</sequence>
<dbReference type="AlphaFoldDB" id="A0A9P6U1B1"/>
<organism evidence="1 2">
    <name type="scientific">Mortierella polycephala</name>
    <dbReference type="NCBI Taxonomy" id="41804"/>
    <lineage>
        <taxon>Eukaryota</taxon>
        <taxon>Fungi</taxon>
        <taxon>Fungi incertae sedis</taxon>
        <taxon>Mucoromycota</taxon>
        <taxon>Mortierellomycotina</taxon>
        <taxon>Mortierellomycetes</taxon>
        <taxon>Mortierellales</taxon>
        <taxon>Mortierellaceae</taxon>
        <taxon>Mortierella</taxon>
    </lineage>
</organism>
<keyword evidence="2" id="KW-1185">Reference proteome</keyword>